<feature type="non-terminal residue" evidence="5">
    <location>
        <position position="1"/>
    </location>
</feature>
<sequence>TIPYRNVISGGLRPGRIITIQGTAFPNATRFNVNLCFQSGIALHYNPRFNENCVQALLAAKLPQKSTGGTGDLHHAADTELETVAA</sequence>
<dbReference type="PROSITE" id="PS51304">
    <property type="entry name" value="GALECTIN"/>
    <property type="match status" value="1"/>
</dbReference>
<dbReference type="GO" id="GO:0010628">
    <property type="term" value="P:positive regulation of gene expression"/>
    <property type="evidence" value="ECO:0007669"/>
    <property type="project" value="TreeGrafter"/>
</dbReference>
<dbReference type="GO" id="GO:0030246">
    <property type="term" value="F:carbohydrate binding"/>
    <property type="evidence" value="ECO:0007669"/>
    <property type="project" value="UniProtKB-UniRule"/>
</dbReference>
<gene>
    <name evidence="5" type="ORF">MMEN_LOCUS18883</name>
</gene>
<dbReference type="InterPro" id="IPR044156">
    <property type="entry name" value="Galectin-like"/>
</dbReference>
<dbReference type="GO" id="GO:0005829">
    <property type="term" value="C:cytosol"/>
    <property type="evidence" value="ECO:0007669"/>
    <property type="project" value="TreeGrafter"/>
</dbReference>
<dbReference type="PANTHER" id="PTHR11346:SF80">
    <property type="entry name" value="GALECTIN-9C"/>
    <property type="match status" value="1"/>
</dbReference>
<keyword evidence="6" id="KW-1185">Reference proteome</keyword>
<dbReference type="AlphaFoldDB" id="A0A8S4BWK2"/>
<name>A0A8S4BWK2_9TELE</name>
<proteinExistence type="predicted"/>
<evidence type="ECO:0000259" key="4">
    <source>
        <dbReference type="PROSITE" id="PS51304"/>
    </source>
</evidence>
<comment type="caution">
    <text evidence="5">The sequence shown here is derived from an EMBL/GenBank/DDBJ whole genome shotgun (WGS) entry which is preliminary data.</text>
</comment>
<reference evidence="5" key="1">
    <citation type="submission" date="2021-05" db="EMBL/GenBank/DDBJ databases">
        <authorList>
            <person name="Tigano A."/>
        </authorList>
    </citation>
    <scope>NUCLEOTIDE SEQUENCE</scope>
</reference>
<keyword evidence="1 2" id="KW-0430">Lectin</keyword>
<dbReference type="EMBL" id="CAJRST010037777">
    <property type="protein sequence ID" value="CAG6008434.1"/>
    <property type="molecule type" value="Genomic_DNA"/>
</dbReference>
<dbReference type="Pfam" id="PF00337">
    <property type="entry name" value="Gal-bind_lectin"/>
    <property type="match status" value="1"/>
</dbReference>
<evidence type="ECO:0000313" key="5">
    <source>
        <dbReference type="EMBL" id="CAG6008434.1"/>
    </source>
</evidence>
<dbReference type="InterPro" id="IPR001079">
    <property type="entry name" value="Galectin_CRD"/>
</dbReference>
<dbReference type="GO" id="GO:0016936">
    <property type="term" value="F:galactoside binding"/>
    <property type="evidence" value="ECO:0007669"/>
    <property type="project" value="TreeGrafter"/>
</dbReference>
<dbReference type="SUPFAM" id="SSF49899">
    <property type="entry name" value="Concanavalin A-like lectins/glucanases"/>
    <property type="match status" value="1"/>
</dbReference>
<evidence type="ECO:0000256" key="2">
    <source>
        <dbReference type="RuleBase" id="RU102079"/>
    </source>
</evidence>
<evidence type="ECO:0000256" key="1">
    <source>
        <dbReference type="ARBA" id="ARBA00022734"/>
    </source>
</evidence>
<organism evidence="5 6">
    <name type="scientific">Menidia menidia</name>
    <name type="common">Atlantic silverside</name>
    <dbReference type="NCBI Taxonomy" id="238744"/>
    <lineage>
        <taxon>Eukaryota</taxon>
        <taxon>Metazoa</taxon>
        <taxon>Chordata</taxon>
        <taxon>Craniata</taxon>
        <taxon>Vertebrata</taxon>
        <taxon>Euteleostomi</taxon>
        <taxon>Actinopterygii</taxon>
        <taxon>Neopterygii</taxon>
        <taxon>Teleostei</taxon>
        <taxon>Neoteleostei</taxon>
        <taxon>Acanthomorphata</taxon>
        <taxon>Ovalentaria</taxon>
        <taxon>Atherinomorphae</taxon>
        <taxon>Atheriniformes</taxon>
        <taxon>Atherinopsidae</taxon>
        <taxon>Menidiinae</taxon>
        <taxon>Menidia</taxon>
    </lineage>
</organism>
<protein>
    <recommendedName>
        <fullName evidence="2">Galectin</fullName>
    </recommendedName>
</protein>
<evidence type="ECO:0000313" key="6">
    <source>
        <dbReference type="Proteomes" id="UP000677803"/>
    </source>
</evidence>
<dbReference type="Proteomes" id="UP000677803">
    <property type="component" value="Unassembled WGS sequence"/>
</dbReference>
<dbReference type="Gene3D" id="2.60.120.200">
    <property type="match status" value="1"/>
</dbReference>
<dbReference type="InterPro" id="IPR013320">
    <property type="entry name" value="ConA-like_dom_sf"/>
</dbReference>
<dbReference type="GO" id="GO:0032689">
    <property type="term" value="P:negative regulation of type II interferon production"/>
    <property type="evidence" value="ECO:0007669"/>
    <property type="project" value="TreeGrafter"/>
</dbReference>
<dbReference type="OrthoDB" id="6251307at2759"/>
<accession>A0A8S4BWK2</accession>
<evidence type="ECO:0000256" key="3">
    <source>
        <dbReference type="SAM" id="MobiDB-lite"/>
    </source>
</evidence>
<dbReference type="GO" id="GO:2000562">
    <property type="term" value="P:negative regulation of CD4-positive, alpha-beta T cell proliferation"/>
    <property type="evidence" value="ECO:0007669"/>
    <property type="project" value="TreeGrafter"/>
</dbReference>
<feature type="domain" description="Galectin" evidence="4">
    <location>
        <begin position="4"/>
        <end position="86"/>
    </location>
</feature>
<dbReference type="GO" id="GO:0005634">
    <property type="term" value="C:nucleus"/>
    <property type="evidence" value="ECO:0007669"/>
    <property type="project" value="TreeGrafter"/>
</dbReference>
<dbReference type="PANTHER" id="PTHR11346">
    <property type="entry name" value="GALECTIN"/>
    <property type="match status" value="1"/>
</dbReference>
<feature type="region of interest" description="Disordered" evidence="3">
    <location>
        <begin position="66"/>
        <end position="86"/>
    </location>
</feature>